<dbReference type="SUPFAM" id="SSF57938">
    <property type="entry name" value="DnaJ/Hsp40 cysteine-rich domain"/>
    <property type="match status" value="1"/>
</dbReference>
<comment type="caution">
    <text evidence="1">The sequence shown here is derived from an EMBL/GenBank/DDBJ whole genome shotgun (WGS) entry which is preliminary data.</text>
</comment>
<protein>
    <recommendedName>
        <fullName evidence="3">Inhibitor of sigma-G Gin</fullName>
    </recommendedName>
</protein>
<gene>
    <name evidence="1" type="ORF">ACFQ38_05850</name>
</gene>
<reference evidence="2" key="1">
    <citation type="journal article" date="2019" name="Int. J. Syst. Evol. Microbiol.">
        <title>The Global Catalogue of Microorganisms (GCM) 10K type strain sequencing project: providing services to taxonomists for standard genome sequencing and annotation.</title>
        <authorList>
            <consortium name="The Broad Institute Genomics Platform"/>
            <consortium name="The Broad Institute Genome Sequencing Center for Infectious Disease"/>
            <person name="Wu L."/>
            <person name="Ma J."/>
        </authorList>
    </citation>
    <scope>NUCLEOTIDE SEQUENCE [LARGE SCALE GENOMIC DNA]</scope>
    <source>
        <strain evidence="2">CCUG 53915</strain>
    </source>
</reference>
<dbReference type="Proteomes" id="UP001597231">
    <property type="component" value="Unassembled WGS sequence"/>
</dbReference>
<name>A0ABW3TYX9_9BACL</name>
<dbReference type="Gene3D" id="6.20.20.10">
    <property type="match status" value="1"/>
</dbReference>
<evidence type="ECO:0000313" key="1">
    <source>
        <dbReference type="EMBL" id="MFD1204634.1"/>
    </source>
</evidence>
<evidence type="ECO:0000313" key="2">
    <source>
        <dbReference type="Proteomes" id="UP001597231"/>
    </source>
</evidence>
<dbReference type="InterPro" id="IPR036410">
    <property type="entry name" value="HSP_DnaJ_Cys-rich_dom_sf"/>
</dbReference>
<accession>A0ABW3TYX9</accession>
<evidence type="ECO:0008006" key="3">
    <source>
        <dbReference type="Google" id="ProtNLM"/>
    </source>
</evidence>
<dbReference type="RefSeq" id="WP_336825121.1">
    <property type="nucleotide sequence ID" value="NZ_JBHTLT010000027.1"/>
</dbReference>
<sequence>MIDRENTCRACEGTGMLSDDEGWQYACSVCHGNGVLLVTSQLRPEVSVKDVDQNNRLLD</sequence>
<keyword evidence="2" id="KW-1185">Reference proteome</keyword>
<proteinExistence type="predicted"/>
<dbReference type="EMBL" id="JBHTLT010000027">
    <property type="protein sequence ID" value="MFD1204634.1"/>
    <property type="molecule type" value="Genomic_DNA"/>
</dbReference>
<organism evidence="1 2">
    <name type="scientific">Sporosarcina contaminans</name>
    <dbReference type="NCBI Taxonomy" id="633403"/>
    <lineage>
        <taxon>Bacteria</taxon>
        <taxon>Bacillati</taxon>
        <taxon>Bacillota</taxon>
        <taxon>Bacilli</taxon>
        <taxon>Bacillales</taxon>
        <taxon>Caryophanaceae</taxon>
        <taxon>Sporosarcina</taxon>
    </lineage>
</organism>